<accession>A0A4C1WMR4</accession>
<gene>
    <name evidence="1" type="ORF">EVAR_43889_1</name>
</gene>
<organism evidence="1 2">
    <name type="scientific">Eumeta variegata</name>
    <name type="common">Bagworm moth</name>
    <name type="synonym">Eumeta japonica</name>
    <dbReference type="NCBI Taxonomy" id="151549"/>
    <lineage>
        <taxon>Eukaryota</taxon>
        <taxon>Metazoa</taxon>
        <taxon>Ecdysozoa</taxon>
        <taxon>Arthropoda</taxon>
        <taxon>Hexapoda</taxon>
        <taxon>Insecta</taxon>
        <taxon>Pterygota</taxon>
        <taxon>Neoptera</taxon>
        <taxon>Endopterygota</taxon>
        <taxon>Lepidoptera</taxon>
        <taxon>Glossata</taxon>
        <taxon>Ditrysia</taxon>
        <taxon>Tineoidea</taxon>
        <taxon>Psychidae</taxon>
        <taxon>Oiketicinae</taxon>
        <taxon>Eumeta</taxon>
    </lineage>
</organism>
<dbReference type="AlphaFoldDB" id="A0A4C1WMR4"/>
<name>A0A4C1WMR4_EUMVA</name>
<evidence type="ECO:0000313" key="1">
    <source>
        <dbReference type="EMBL" id="GBP52688.1"/>
    </source>
</evidence>
<proteinExistence type="predicted"/>
<protein>
    <submittedName>
        <fullName evidence="1">Uncharacterized protein</fullName>
    </submittedName>
</protein>
<reference evidence="1 2" key="1">
    <citation type="journal article" date="2019" name="Commun. Biol.">
        <title>The bagworm genome reveals a unique fibroin gene that provides high tensile strength.</title>
        <authorList>
            <person name="Kono N."/>
            <person name="Nakamura H."/>
            <person name="Ohtoshi R."/>
            <person name="Tomita M."/>
            <person name="Numata K."/>
            <person name="Arakawa K."/>
        </authorList>
    </citation>
    <scope>NUCLEOTIDE SEQUENCE [LARGE SCALE GENOMIC DNA]</scope>
</reference>
<sequence length="233" mass="26237">MFKCNKEKLNVTNETPVRTSTWSSFADPVVSPAFPMRARGARARSPGSVGGPEVPSDFVQFSVILHASRREAYESCPTLDRSKSSNLLDLNNTLATIYNVIVSLQHENGNICIRPYRQFNEHRYRQLRRFDVVENGKTLKRLRKLCSRGELLEILHHVGKKNEATLGAETTPLPRARFGSTPFSPNASPPHDATKGVPLWNCPRRANIMSEKECPVDPTSGVSRRTGWFRFQS</sequence>
<dbReference type="EMBL" id="BGZK01000608">
    <property type="protein sequence ID" value="GBP52688.1"/>
    <property type="molecule type" value="Genomic_DNA"/>
</dbReference>
<keyword evidence="2" id="KW-1185">Reference proteome</keyword>
<evidence type="ECO:0000313" key="2">
    <source>
        <dbReference type="Proteomes" id="UP000299102"/>
    </source>
</evidence>
<comment type="caution">
    <text evidence="1">The sequence shown here is derived from an EMBL/GenBank/DDBJ whole genome shotgun (WGS) entry which is preliminary data.</text>
</comment>
<dbReference type="Proteomes" id="UP000299102">
    <property type="component" value="Unassembled WGS sequence"/>
</dbReference>